<dbReference type="PRINTS" id="PR00385">
    <property type="entry name" value="P450"/>
</dbReference>
<keyword evidence="2" id="KW-0560">Oxidoreductase</keyword>
<proteinExistence type="inferred from homology"/>
<dbReference type="GO" id="GO:0036199">
    <property type="term" value="F:cholest-4-en-3-one 26-monooxygenase activity"/>
    <property type="evidence" value="ECO:0007669"/>
    <property type="project" value="TreeGrafter"/>
</dbReference>
<name>A0A2P2GV50_STREW</name>
<dbReference type="GO" id="GO:0005506">
    <property type="term" value="F:iron ion binding"/>
    <property type="evidence" value="ECO:0007669"/>
    <property type="project" value="InterPro"/>
</dbReference>
<comment type="caution">
    <text evidence="3">The sequence shown here is derived from an EMBL/GenBank/DDBJ whole genome shotgun (WGS) entry which is preliminary data.</text>
</comment>
<evidence type="ECO:0000256" key="1">
    <source>
        <dbReference type="ARBA" id="ARBA00010617"/>
    </source>
</evidence>
<dbReference type="Proteomes" id="UP000265325">
    <property type="component" value="Unassembled WGS sequence"/>
</dbReference>
<dbReference type="InterPro" id="IPR036396">
    <property type="entry name" value="Cyt_P450_sf"/>
</dbReference>
<evidence type="ECO:0000256" key="2">
    <source>
        <dbReference type="RuleBase" id="RU000461"/>
    </source>
</evidence>
<dbReference type="AlphaFoldDB" id="A0A2P2GV50"/>
<evidence type="ECO:0000313" key="4">
    <source>
        <dbReference type="Proteomes" id="UP000265325"/>
    </source>
</evidence>
<keyword evidence="4" id="KW-1185">Reference proteome</keyword>
<dbReference type="InterPro" id="IPR001128">
    <property type="entry name" value="Cyt_P450"/>
</dbReference>
<dbReference type="PROSITE" id="PS00086">
    <property type="entry name" value="CYTOCHROME_P450"/>
    <property type="match status" value="1"/>
</dbReference>
<keyword evidence="2" id="KW-0503">Monooxygenase</keyword>
<dbReference type="GO" id="GO:0008395">
    <property type="term" value="F:steroid hydroxylase activity"/>
    <property type="evidence" value="ECO:0007669"/>
    <property type="project" value="TreeGrafter"/>
</dbReference>
<dbReference type="InterPro" id="IPR002397">
    <property type="entry name" value="Cyt_P450_B"/>
</dbReference>
<dbReference type="RefSeq" id="WP_046905841.1">
    <property type="nucleotide sequence ID" value="NZ_BAAAXG010000011.1"/>
</dbReference>
<keyword evidence="2" id="KW-0349">Heme</keyword>
<dbReference type="GO" id="GO:0006707">
    <property type="term" value="P:cholesterol catabolic process"/>
    <property type="evidence" value="ECO:0007669"/>
    <property type="project" value="TreeGrafter"/>
</dbReference>
<dbReference type="SUPFAM" id="SSF48264">
    <property type="entry name" value="Cytochrome P450"/>
    <property type="match status" value="1"/>
</dbReference>
<gene>
    <name evidence="3" type="ORF">VO63_02730</name>
</gene>
<protein>
    <recommendedName>
        <fullName evidence="5">Cytochrome P450</fullName>
    </recommendedName>
</protein>
<accession>A0A2P2GV50</accession>
<evidence type="ECO:0008006" key="5">
    <source>
        <dbReference type="Google" id="ProtNLM"/>
    </source>
</evidence>
<dbReference type="PRINTS" id="PR00359">
    <property type="entry name" value="BP450"/>
</dbReference>
<dbReference type="InterPro" id="IPR017972">
    <property type="entry name" value="Cyt_P450_CS"/>
</dbReference>
<dbReference type="Pfam" id="PF00067">
    <property type="entry name" value="p450"/>
    <property type="match status" value="1"/>
</dbReference>
<dbReference type="PANTHER" id="PTHR46696:SF4">
    <property type="entry name" value="BIOTIN BIOSYNTHESIS CYTOCHROME P450"/>
    <property type="match status" value="1"/>
</dbReference>
<keyword evidence="2" id="KW-0479">Metal-binding</keyword>
<sequence length="411" mass="43094">MTRAPDLAEDVFTPAALDDPHALYARLRAAGPVHHLPGAGLHLVARHAQILEVLDDPATYSSRLTGLFFAGDDGRPALLDAGGTGPDVLATADPPAHTGQRAIVRHAFGRGSVESWRAAVEEIAAPRIGALVERGGGDWMAGLAAPLPVLVIARVLGLPDADAARLTAWADAGVELFSGHADADRMLRLGADMADFLGYLRTRLDAAEDAPAGGLVDTLVAARARGELAADEATAMLLQLVIAGSESTTSLLGSAVRLLAARPDLQDRLRKDPAAVERLVEEALRLESPFRGHFRITTRPAVLGGVRLPAGARLMLLWGAANRDPEAHPEPDALDLDRPGPKGHTAFGRGIHFCLGAHLARLEAVVALRLLLAATSDLALPADDAPGYVPSLFVRRLARLPIVVNGARTGG</sequence>
<dbReference type="GO" id="GO:0020037">
    <property type="term" value="F:heme binding"/>
    <property type="evidence" value="ECO:0007669"/>
    <property type="project" value="InterPro"/>
</dbReference>
<comment type="similarity">
    <text evidence="1 2">Belongs to the cytochrome P450 family.</text>
</comment>
<organism evidence="3 4">
    <name type="scientific">Streptomyces showdoensis</name>
    <dbReference type="NCBI Taxonomy" id="68268"/>
    <lineage>
        <taxon>Bacteria</taxon>
        <taxon>Bacillati</taxon>
        <taxon>Actinomycetota</taxon>
        <taxon>Actinomycetes</taxon>
        <taxon>Kitasatosporales</taxon>
        <taxon>Streptomycetaceae</taxon>
        <taxon>Streptomyces</taxon>
    </lineage>
</organism>
<dbReference type="Gene3D" id="1.10.630.10">
    <property type="entry name" value="Cytochrome P450"/>
    <property type="match status" value="1"/>
</dbReference>
<reference evidence="3 4" key="1">
    <citation type="submission" date="2015-05" db="EMBL/GenBank/DDBJ databases">
        <title>Draft Genome assembly of Streptomyces showdoensis.</title>
        <authorList>
            <person name="Thapa K.K."/>
            <person name="Metsa-Ketela M."/>
        </authorList>
    </citation>
    <scope>NUCLEOTIDE SEQUENCE [LARGE SCALE GENOMIC DNA]</scope>
    <source>
        <strain evidence="3 4">ATCC 15227</strain>
    </source>
</reference>
<dbReference type="PANTHER" id="PTHR46696">
    <property type="entry name" value="P450, PUTATIVE (EUROFUNG)-RELATED"/>
    <property type="match status" value="1"/>
</dbReference>
<dbReference type="EMBL" id="LAQS01000003">
    <property type="protein sequence ID" value="KKZ75372.1"/>
    <property type="molecule type" value="Genomic_DNA"/>
</dbReference>
<evidence type="ECO:0000313" key="3">
    <source>
        <dbReference type="EMBL" id="KKZ75372.1"/>
    </source>
</evidence>
<keyword evidence="2" id="KW-0408">Iron</keyword>